<comment type="caution">
    <text evidence="9">The sequence shown here is derived from an EMBL/GenBank/DDBJ whole genome shotgun (WGS) entry which is preliminary data.</text>
</comment>
<evidence type="ECO:0000256" key="1">
    <source>
        <dbReference type="ARBA" id="ARBA00004141"/>
    </source>
</evidence>
<dbReference type="Pfam" id="PF03094">
    <property type="entry name" value="Mlo"/>
    <property type="match status" value="1"/>
</dbReference>
<dbReference type="Proteomes" id="UP001157418">
    <property type="component" value="Unassembled WGS sequence"/>
</dbReference>
<dbReference type="GO" id="GO:0016020">
    <property type="term" value="C:membrane"/>
    <property type="evidence" value="ECO:0007669"/>
    <property type="project" value="UniProtKB-SubCell"/>
</dbReference>
<evidence type="ECO:0000313" key="9">
    <source>
        <dbReference type="EMBL" id="CAH1412892.1"/>
    </source>
</evidence>
<keyword evidence="3 8" id="KW-0812">Transmembrane</keyword>
<feature type="transmembrane region" description="Helical" evidence="8">
    <location>
        <begin position="174"/>
        <end position="198"/>
    </location>
</feature>
<keyword evidence="10" id="KW-1185">Reference proteome</keyword>
<organism evidence="9 10">
    <name type="scientific">Lactuca virosa</name>
    <dbReference type="NCBI Taxonomy" id="75947"/>
    <lineage>
        <taxon>Eukaryota</taxon>
        <taxon>Viridiplantae</taxon>
        <taxon>Streptophyta</taxon>
        <taxon>Embryophyta</taxon>
        <taxon>Tracheophyta</taxon>
        <taxon>Spermatophyta</taxon>
        <taxon>Magnoliopsida</taxon>
        <taxon>eudicotyledons</taxon>
        <taxon>Gunneridae</taxon>
        <taxon>Pentapetalae</taxon>
        <taxon>asterids</taxon>
        <taxon>campanulids</taxon>
        <taxon>Asterales</taxon>
        <taxon>Asteraceae</taxon>
        <taxon>Cichorioideae</taxon>
        <taxon>Cichorieae</taxon>
        <taxon>Lactucinae</taxon>
        <taxon>Lactuca</taxon>
    </lineage>
</organism>
<comment type="subcellular location">
    <subcellularLocation>
        <location evidence="1">Membrane</location>
        <topology evidence="1">Multi-pass membrane protein</topology>
    </subcellularLocation>
</comment>
<name>A0AAU9LH52_9ASTR</name>
<evidence type="ECO:0000256" key="8">
    <source>
        <dbReference type="SAM" id="Phobius"/>
    </source>
</evidence>
<evidence type="ECO:0000256" key="6">
    <source>
        <dbReference type="ARBA" id="ARBA00023136"/>
    </source>
</evidence>
<evidence type="ECO:0000313" key="10">
    <source>
        <dbReference type="Proteomes" id="UP001157418"/>
    </source>
</evidence>
<feature type="transmembrane region" description="Helical" evidence="8">
    <location>
        <begin position="87"/>
        <end position="106"/>
    </location>
</feature>
<sequence length="199" mass="22556">MCLICFTDPSSTTTSFNTLYILSIPKSLSSSKVFSRKSFSSLFRHRLSTAIDCVSEYIPHAYWISSLDNCSALSPLLHSNRTKSSPFLFWPLELPILLVIIFFSSLELLLCECFFFFSIYNMLGVIGGGLLRRDFRKTYTTKALIGTPHRKTRVIDQEKMAEDESRTLEVTPTWAVTTVTFSLIAVSILIDHVLHLLAK</sequence>
<evidence type="ECO:0000256" key="2">
    <source>
        <dbReference type="ARBA" id="ARBA00006574"/>
    </source>
</evidence>
<dbReference type="GO" id="GO:0006952">
    <property type="term" value="P:defense response"/>
    <property type="evidence" value="ECO:0007669"/>
    <property type="project" value="UniProtKB-KW"/>
</dbReference>
<feature type="transmembrane region" description="Helical" evidence="8">
    <location>
        <begin position="113"/>
        <end position="131"/>
    </location>
</feature>
<proteinExistence type="inferred from homology"/>
<protein>
    <submittedName>
        <fullName evidence="9">Uncharacterized protein</fullName>
    </submittedName>
</protein>
<keyword evidence="5 8" id="KW-1133">Transmembrane helix</keyword>
<evidence type="ECO:0000256" key="3">
    <source>
        <dbReference type="ARBA" id="ARBA00022692"/>
    </source>
</evidence>
<keyword evidence="7" id="KW-0568">Pathogenesis-related protein</keyword>
<evidence type="ECO:0000256" key="5">
    <source>
        <dbReference type="ARBA" id="ARBA00022989"/>
    </source>
</evidence>
<comment type="similarity">
    <text evidence="2">Belongs to the MLO family.</text>
</comment>
<evidence type="ECO:0000256" key="4">
    <source>
        <dbReference type="ARBA" id="ARBA00022821"/>
    </source>
</evidence>
<dbReference type="AlphaFoldDB" id="A0AAU9LH52"/>
<dbReference type="EMBL" id="CAKMRJ010000001">
    <property type="protein sequence ID" value="CAH1412892.1"/>
    <property type="molecule type" value="Genomic_DNA"/>
</dbReference>
<keyword evidence="6 8" id="KW-0472">Membrane</keyword>
<reference evidence="9 10" key="1">
    <citation type="submission" date="2022-01" db="EMBL/GenBank/DDBJ databases">
        <authorList>
            <person name="Xiong W."/>
            <person name="Schranz E."/>
        </authorList>
    </citation>
    <scope>NUCLEOTIDE SEQUENCE [LARGE SCALE GENOMIC DNA]</scope>
</reference>
<dbReference type="InterPro" id="IPR004326">
    <property type="entry name" value="Mlo"/>
</dbReference>
<evidence type="ECO:0000256" key="7">
    <source>
        <dbReference type="ARBA" id="ARBA00023265"/>
    </source>
</evidence>
<keyword evidence="4" id="KW-0611">Plant defense</keyword>
<gene>
    <name evidence="9" type="ORF">LVIROSA_LOCUS879</name>
</gene>
<accession>A0AAU9LH52</accession>